<dbReference type="CDD" id="cd06463">
    <property type="entry name" value="p23_like"/>
    <property type="match status" value="1"/>
</dbReference>
<dbReference type="EC" id="3.4.19.12" evidence="2"/>
<dbReference type="PROSITE" id="PS50865">
    <property type="entry name" value="ZF_MYND_2"/>
    <property type="match status" value="1"/>
</dbReference>
<dbReference type="GO" id="GO:0004843">
    <property type="term" value="F:cysteine-type deubiquitinase activity"/>
    <property type="evidence" value="ECO:0007669"/>
    <property type="project" value="UniProtKB-EC"/>
</dbReference>
<comment type="catalytic activity">
    <reaction evidence="1">
        <text>Thiol-dependent hydrolysis of ester, thioester, amide, peptide and isopeptide bonds formed by the C-terminal Gly of ubiquitin (a 76-residue protein attached to proteins as an intracellular targeting signal).</text>
        <dbReference type="EC" id="3.4.19.12"/>
    </reaction>
</comment>
<dbReference type="GO" id="GO:0008270">
    <property type="term" value="F:zinc ion binding"/>
    <property type="evidence" value="ECO:0007669"/>
    <property type="project" value="UniProtKB-KW"/>
</dbReference>
<keyword evidence="12" id="KW-1185">Reference proteome</keyword>
<reference evidence="11" key="2">
    <citation type="submission" date="2017-05" db="UniProtKB">
        <authorList>
            <consortium name="EnsemblMetazoa"/>
        </authorList>
    </citation>
    <scope>IDENTIFICATION</scope>
</reference>
<dbReference type="EnsemblMetazoa" id="XM_011409247.2">
    <property type="protein sequence ID" value="XP_011407549.2"/>
    <property type="gene ID" value="LOC100637866"/>
</dbReference>
<evidence type="ECO:0000256" key="5">
    <source>
        <dbReference type="ARBA" id="ARBA00022833"/>
    </source>
</evidence>
<dbReference type="Pfam" id="PF04969">
    <property type="entry name" value="CS"/>
    <property type="match status" value="2"/>
</dbReference>
<feature type="compositionally biased region" description="Acidic residues" evidence="7">
    <location>
        <begin position="323"/>
        <end position="335"/>
    </location>
</feature>
<keyword evidence="4 6" id="KW-0863">Zinc-finger</keyword>
<dbReference type="PROSITE" id="PS50235">
    <property type="entry name" value="USP_3"/>
    <property type="match status" value="1"/>
</dbReference>
<feature type="domain" description="MYND-type" evidence="9">
    <location>
        <begin position="740"/>
        <end position="778"/>
    </location>
</feature>
<evidence type="ECO:0000256" key="1">
    <source>
        <dbReference type="ARBA" id="ARBA00000707"/>
    </source>
</evidence>
<dbReference type="PROSITE" id="PS00972">
    <property type="entry name" value="USP_1"/>
    <property type="match status" value="1"/>
</dbReference>
<name>A0A1X7VRT0_AMPQE</name>
<feature type="compositionally biased region" description="Pro residues" evidence="7">
    <location>
        <begin position="118"/>
        <end position="128"/>
    </location>
</feature>
<evidence type="ECO:0000313" key="12">
    <source>
        <dbReference type="Proteomes" id="UP000007879"/>
    </source>
</evidence>
<evidence type="ECO:0000256" key="4">
    <source>
        <dbReference type="ARBA" id="ARBA00022771"/>
    </source>
</evidence>
<dbReference type="InterPro" id="IPR002893">
    <property type="entry name" value="Znf_MYND"/>
</dbReference>
<feature type="domain" description="USP" evidence="8">
    <location>
        <begin position="446"/>
        <end position="1073"/>
    </location>
</feature>
<dbReference type="InterPro" id="IPR038765">
    <property type="entry name" value="Papain-like_cys_pep_sf"/>
</dbReference>
<dbReference type="Gene3D" id="6.10.140.2220">
    <property type="match status" value="1"/>
</dbReference>
<dbReference type="InterPro" id="IPR001394">
    <property type="entry name" value="Peptidase_C19_UCH"/>
</dbReference>
<organism evidence="11">
    <name type="scientific">Amphimedon queenslandica</name>
    <name type="common">Sponge</name>
    <dbReference type="NCBI Taxonomy" id="400682"/>
    <lineage>
        <taxon>Eukaryota</taxon>
        <taxon>Metazoa</taxon>
        <taxon>Porifera</taxon>
        <taxon>Demospongiae</taxon>
        <taxon>Heteroscleromorpha</taxon>
        <taxon>Haplosclerida</taxon>
        <taxon>Niphatidae</taxon>
        <taxon>Amphimedon</taxon>
    </lineage>
</organism>
<dbReference type="KEGG" id="aqu:100637866"/>
<evidence type="ECO:0000256" key="6">
    <source>
        <dbReference type="PROSITE-ProRule" id="PRU00134"/>
    </source>
</evidence>
<keyword evidence="3" id="KW-0479">Metal-binding</keyword>
<dbReference type="PROSITE" id="PS00973">
    <property type="entry name" value="USP_2"/>
    <property type="match status" value="1"/>
</dbReference>
<feature type="domain" description="CS" evidence="10">
    <location>
        <begin position="191"/>
        <end position="293"/>
    </location>
</feature>
<dbReference type="InterPro" id="IPR050185">
    <property type="entry name" value="Ub_carboxyl-term_hydrolase"/>
</dbReference>
<dbReference type="Pfam" id="PF00443">
    <property type="entry name" value="UCH"/>
    <property type="match status" value="1"/>
</dbReference>
<dbReference type="CDD" id="cd02674">
    <property type="entry name" value="Peptidase_C19R"/>
    <property type="match status" value="1"/>
</dbReference>
<dbReference type="Proteomes" id="UP000007879">
    <property type="component" value="Unassembled WGS sequence"/>
</dbReference>
<proteinExistence type="predicted"/>
<evidence type="ECO:0000256" key="2">
    <source>
        <dbReference type="ARBA" id="ARBA00012759"/>
    </source>
</evidence>
<keyword evidence="5" id="KW-0862">Zinc</keyword>
<evidence type="ECO:0000313" key="11">
    <source>
        <dbReference type="EnsemblMetazoa" id="Aqu2.1.42113_001"/>
    </source>
</evidence>
<feature type="domain" description="CS" evidence="10">
    <location>
        <begin position="2"/>
        <end position="89"/>
    </location>
</feature>
<gene>
    <name evidence="11" type="primary">100637866</name>
</gene>
<dbReference type="SUPFAM" id="SSF49764">
    <property type="entry name" value="HSP20-like chaperones"/>
    <property type="match status" value="2"/>
</dbReference>
<dbReference type="InterPro" id="IPR028889">
    <property type="entry name" value="USP"/>
</dbReference>
<dbReference type="AlphaFoldDB" id="A0A1X7VRT0"/>
<reference evidence="12" key="1">
    <citation type="journal article" date="2010" name="Nature">
        <title>The Amphimedon queenslandica genome and the evolution of animal complexity.</title>
        <authorList>
            <person name="Srivastava M."/>
            <person name="Simakov O."/>
            <person name="Chapman J."/>
            <person name="Fahey B."/>
            <person name="Gauthier M.E."/>
            <person name="Mitros T."/>
            <person name="Richards G.S."/>
            <person name="Conaco C."/>
            <person name="Dacre M."/>
            <person name="Hellsten U."/>
            <person name="Larroux C."/>
            <person name="Putnam N.H."/>
            <person name="Stanke M."/>
            <person name="Adamska M."/>
            <person name="Darling A."/>
            <person name="Degnan S.M."/>
            <person name="Oakley T.H."/>
            <person name="Plachetzki D.C."/>
            <person name="Zhai Y."/>
            <person name="Adamski M."/>
            <person name="Calcino A."/>
            <person name="Cummins S.F."/>
            <person name="Goodstein D.M."/>
            <person name="Harris C."/>
            <person name="Jackson D.J."/>
            <person name="Leys S.P."/>
            <person name="Shu S."/>
            <person name="Woodcroft B.J."/>
            <person name="Vervoort M."/>
            <person name="Kosik K.S."/>
            <person name="Manning G."/>
            <person name="Degnan B.M."/>
            <person name="Rokhsar D.S."/>
        </authorList>
    </citation>
    <scope>NUCLEOTIDE SEQUENCE [LARGE SCALE GENOMIC DNA]</scope>
</reference>
<evidence type="ECO:0000259" key="9">
    <source>
        <dbReference type="PROSITE" id="PS50865"/>
    </source>
</evidence>
<dbReference type="InterPro" id="IPR008978">
    <property type="entry name" value="HSP20-like_chaperone"/>
</dbReference>
<protein>
    <recommendedName>
        <fullName evidence="2">ubiquitinyl hydrolase 1</fullName>
        <ecNumber evidence="2">3.4.19.12</ecNumber>
    </recommendedName>
</protein>
<dbReference type="PROSITE" id="PS51203">
    <property type="entry name" value="CS"/>
    <property type="match status" value="2"/>
</dbReference>
<dbReference type="Gene3D" id="2.60.40.790">
    <property type="match status" value="2"/>
</dbReference>
<dbReference type="GO" id="GO:0016579">
    <property type="term" value="P:protein deubiquitination"/>
    <property type="evidence" value="ECO:0007669"/>
    <property type="project" value="InterPro"/>
</dbReference>
<dbReference type="SUPFAM" id="SSF144232">
    <property type="entry name" value="HIT/MYND zinc finger-like"/>
    <property type="match status" value="1"/>
</dbReference>
<dbReference type="Pfam" id="PF01753">
    <property type="entry name" value="zf-MYND"/>
    <property type="match status" value="1"/>
</dbReference>
<dbReference type="PANTHER" id="PTHR21646:SF74">
    <property type="entry name" value="UBIQUITIN CARBOXYL-TERMINAL HYDROLASE 19"/>
    <property type="match status" value="1"/>
</dbReference>
<dbReference type="EnsemblMetazoa" id="Aqu2.1.42113_001">
    <property type="protein sequence ID" value="Aqu2.1.42113_001"/>
    <property type="gene ID" value="Aqu2.1.42113"/>
</dbReference>
<dbReference type="PROSITE" id="PS01360">
    <property type="entry name" value="ZF_MYND_1"/>
    <property type="match status" value="1"/>
</dbReference>
<feature type="region of interest" description="Disordered" evidence="7">
    <location>
        <begin position="104"/>
        <end position="128"/>
    </location>
</feature>
<evidence type="ECO:0000256" key="7">
    <source>
        <dbReference type="SAM" id="MobiDB-lite"/>
    </source>
</evidence>
<dbReference type="InterPro" id="IPR007052">
    <property type="entry name" value="CS_dom"/>
</dbReference>
<dbReference type="OrthoDB" id="265776at2759"/>
<dbReference type="STRING" id="400682.A0A1X7VRT0"/>
<evidence type="ECO:0000256" key="3">
    <source>
        <dbReference type="ARBA" id="ARBA00022723"/>
    </source>
</evidence>
<dbReference type="Gene3D" id="3.90.70.10">
    <property type="entry name" value="Cysteine proteinases"/>
    <property type="match status" value="2"/>
</dbReference>
<dbReference type="InParanoid" id="A0A1X7VRT0"/>
<dbReference type="SUPFAM" id="SSF54001">
    <property type="entry name" value="Cysteine proteinases"/>
    <property type="match status" value="1"/>
</dbReference>
<dbReference type="InterPro" id="IPR018200">
    <property type="entry name" value="USP_CS"/>
</dbReference>
<feature type="region of interest" description="Disordered" evidence="7">
    <location>
        <begin position="290"/>
        <end position="344"/>
    </location>
</feature>
<sequence length="1075" mass="121111">MASGVEEDWYQSSEFVTVTLKLPRNLKRDDTTSLFKSKHCSLLLNGETIWDCHLSLPVAPDKCRIKPAGKNRVEIKLKKDTPHRWEELRDTEYSDTEIDEDIFHTPPASPLHNDTPHNAPPTAPPTSLPVPTVPPPVRTHCETPPTSLSKEVESLNDLSSDHATTNHVTRDQLLSEMSNSFDEVKEEFFNLKHLPHDVIEKGDGVLVKIFVSQVVRDSCLVTFNKSSAVLQFRTKNIRFLSLYPGTSCETQFMWKVKLYDVIKPDSSSYNVSDRHVQLVLNKSDPSVRWKSLERPVKSPRALTPVGGKPQEKGGADTPTLNNLDDDDDDDDDVNNLDDLSVANNKPVGKTAMNFEFNPFMLHRTEKTTPTRMTPSTNGDNNDTLINNASTTPTLINSTPPPPTHSIESASSACLSMPRPQQEASPQPSTSLFHRLPSDLFAGPSETGIANLGNTCFMSSILQCLSNTVEVRDFFLGEKYRTDINKDNPLGCQGQLAECFYTMIDKLWSGKMAYISPRKIKDLIGSRRDEFSGYAQQDAHEFTTFFLDGLHEDLNRIKSKPVTAQIESDGRPDSVVSEESWSNYKKRNDSFIVDLFGGQFKSLLVCPDCSKESVTFDPFSSLSVPLPVKSVTLSVIFISKDPLTPPKEVVVSLSSESTLELVKASVATKTSVTMKNLRVFEVIKNGRLVNMAVNHKKKLSEMKDNDFIVICEVLSFHEAKEKVIELHVTQRVKFRNLPSKCCGCGDKGSGFKRCSRCKSVEYCSRKCQEDDWSRHRKRCNELRNNLEVVGLPFVISLPITQLTFDNIADRAEKYANWSVDCKKYSNGSDSAAGNNGHTPAPPLFFDLVPIDDLCTTVGSPLLNRGKDTLTLTNRCLLSMDWRNNPNDSSWVDVINKDLSAYQSSAKEAIKREGRHIRLKDCLQLFTEPETLPKENAWYCPRCKEHREATKRLSVSRLPHILIIHLKRFSFSDLTRRTKIDKHVEFPLTGLDMSPYIHTDPSSYTAATNGTPALYDLYATVNHYGAVFAGHYVANVLSQNGDKRDWLRYDDENVTRISKNYISDNSTYLLFYRRRES</sequence>
<accession>A0A1X7VRT0</accession>
<evidence type="ECO:0000259" key="10">
    <source>
        <dbReference type="PROSITE" id="PS51203"/>
    </source>
</evidence>
<dbReference type="PANTHER" id="PTHR21646">
    <property type="entry name" value="UBIQUITIN CARBOXYL-TERMINAL HYDROLASE"/>
    <property type="match status" value="1"/>
</dbReference>
<evidence type="ECO:0000259" key="8">
    <source>
        <dbReference type="PROSITE" id="PS50235"/>
    </source>
</evidence>